<feature type="transmembrane region" description="Helical" evidence="5">
    <location>
        <begin position="129"/>
        <end position="150"/>
    </location>
</feature>
<evidence type="ECO:0000313" key="8">
    <source>
        <dbReference type="Proteomes" id="UP001562457"/>
    </source>
</evidence>
<evidence type="ECO:0000256" key="1">
    <source>
        <dbReference type="ARBA" id="ARBA00001561"/>
    </source>
</evidence>
<reference evidence="7 8" key="1">
    <citation type="submission" date="2024-06" db="EMBL/GenBank/DDBJ databases">
        <title>Draft genome sequence of Helicobacter trogontum NHP16-4001.</title>
        <authorList>
            <person name="Rimbara E."/>
            <person name="Suzuki M."/>
        </authorList>
    </citation>
    <scope>NUCLEOTIDE SEQUENCE [LARGE SCALE GENOMIC DNA]</scope>
    <source>
        <strain evidence="7 8">NHP16-4001</strain>
    </source>
</reference>
<dbReference type="InterPro" id="IPR002502">
    <property type="entry name" value="Amidase_domain"/>
</dbReference>
<proteinExistence type="predicted"/>
<dbReference type="Pfam" id="PF01510">
    <property type="entry name" value="Amidase_2"/>
    <property type="match status" value="1"/>
</dbReference>
<dbReference type="PANTHER" id="PTHR30417:SF1">
    <property type="entry name" value="N-ACETYLMURAMOYL-L-ALANINE AMIDASE AMID"/>
    <property type="match status" value="1"/>
</dbReference>
<dbReference type="InterPro" id="IPR051206">
    <property type="entry name" value="NAMLAA_amidase_2"/>
</dbReference>
<evidence type="ECO:0000256" key="5">
    <source>
        <dbReference type="SAM" id="Phobius"/>
    </source>
</evidence>
<evidence type="ECO:0000256" key="2">
    <source>
        <dbReference type="ARBA" id="ARBA00011901"/>
    </source>
</evidence>
<evidence type="ECO:0000259" key="6">
    <source>
        <dbReference type="Pfam" id="PF01510"/>
    </source>
</evidence>
<keyword evidence="5" id="KW-1133">Transmembrane helix</keyword>
<dbReference type="RefSeq" id="WP_369607516.1">
    <property type="nucleotide sequence ID" value="NZ_BAAFHN010000031.1"/>
</dbReference>
<keyword evidence="5" id="KW-0812">Transmembrane</keyword>
<keyword evidence="3" id="KW-0378">Hydrolase</keyword>
<keyword evidence="4" id="KW-0961">Cell wall biogenesis/degradation</keyword>
<name>A0ABQ0D4N5_9HELI</name>
<gene>
    <name evidence="7" type="ORF">NHP164001_13310</name>
</gene>
<evidence type="ECO:0000256" key="4">
    <source>
        <dbReference type="ARBA" id="ARBA00023316"/>
    </source>
</evidence>
<accession>A0ABQ0D4N5</accession>
<dbReference type="EC" id="3.5.1.28" evidence="2"/>
<comment type="caution">
    <text evidence="7">The sequence shown here is derived from an EMBL/GenBank/DDBJ whole genome shotgun (WGS) entry which is preliminary data.</text>
</comment>
<keyword evidence="8" id="KW-1185">Reference proteome</keyword>
<dbReference type="SUPFAM" id="SSF55846">
    <property type="entry name" value="N-acetylmuramoyl-L-alanine amidase-like"/>
    <property type="match status" value="1"/>
</dbReference>
<keyword evidence="5" id="KW-0472">Membrane</keyword>
<dbReference type="InterPro" id="IPR036505">
    <property type="entry name" value="Amidase/PGRP_sf"/>
</dbReference>
<organism evidence="7 8">
    <name type="scientific">Helicobacter trogontum</name>
    <dbReference type="NCBI Taxonomy" id="50960"/>
    <lineage>
        <taxon>Bacteria</taxon>
        <taxon>Pseudomonadati</taxon>
        <taxon>Campylobacterota</taxon>
        <taxon>Epsilonproteobacteria</taxon>
        <taxon>Campylobacterales</taxon>
        <taxon>Helicobacteraceae</taxon>
        <taxon>Helicobacter</taxon>
    </lineage>
</organism>
<feature type="domain" description="N-acetylmuramoyl-L-alanine amidase" evidence="6">
    <location>
        <begin position="755"/>
        <end position="931"/>
    </location>
</feature>
<dbReference type="Gene3D" id="3.40.80.10">
    <property type="entry name" value="Peptidoglycan recognition protein-like"/>
    <property type="match status" value="1"/>
</dbReference>
<dbReference type="Proteomes" id="UP001562457">
    <property type="component" value="Unassembled WGS sequence"/>
</dbReference>
<comment type="catalytic activity">
    <reaction evidence="1">
        <text>Hydrolyzes the link between N-acetylmuramoyl residues and L-amino acid residues in certain cell-wall glycopeptides.</text>
        <dbReference type="EC" id="3.5.1.28"/>
    </reaction>
</comment>
<protein>
    <recommendedName>
        <fullName evidence="2">N-acetylmuramoyl-L-alanine amidase</fullName>
        <ecNumber evidence="2">3.5.1.28</ecNumber>
    </recommendedName>
</protein>
<feature type="transmembrane region" description="Helical" evidence="5">
    <location>
        <begin position="105"/>
        <end position="122"/>
    </location>
</feature>
<sequence length="944" mass="108555">MSSTYGIAVVCIPSNRLITDENGEQFYECMTQEELERITQEKDKDTLKTYLFNALSMMDSTISTIATSIEKGLPIQVKIIFTIKDSLKGSILNIDNEDLSVSEKIILGGVTIGIGIISILTLPENIIGIIASLIISYITTWLLTRIYTLLRDTTLYLWQEAKNLANSTWQNIMSLIESDERSLEARKEDMTNKIADEIFNLQEVSGENFIKNISQENHDDLIQLLCQQKTNAGDIHQYLECSHYLDRADSKHTESSQSDIPLHTAPNTIPIRLQAQCINHNNEPLANKEIYAFSMDIGHFVERVLSDDKGMIECNNILVYNNSSLSQVYFVLKQLGLDEEQKITHIQISPRLDISPAYKKQGSLEGIKTLHFAKDIPKHIAQHDKTNAQVRVSAIRKIDTIQAHNTTQWAIPLSLKAEYIIKDKTKDIKETQSLIAQYRHNTKWSYMMFEKHQDIHKELQKQGIMLSPTQLNTQGESLSIPIKKDWEGKNIAIFAYLKTPSKSVRYDIKHYRALPLSLQYTGKSLDLLSYGQILKSYKLSQTKNEYMRGHGHIELEQGIDTNAKSLDIGTYMITQTDIQSALILTSNKHNIDTPHLLKEFSPLAFECMNDKKRFYISYNANHNNLNLIEYESLQRPINLKSPQIKKHIKIFLESRELFEDLAHIHTTMQHKGINILVLEVVYVEVEKPYYIDSEGYLHWEVEGEERIKSQKIKVLNTDKKTYKDFDIRKQIIGNLGHTADLKTDDFDERGLIKFKAIVLHRTNEEMALSTLNTYTNKNVAGAHFLIDKDGTIYQTEILKKYTWHVGKIGSKCYDNDTCDENYKKTILGYYQGKIPKQIHDNVRKEEEKNFTYPNRYPINSESIGIEVVGKANNLKILPIDKKYPQIIFNTATWDTSTQAQKDSIKNLVEILKAEYNLNNDDVYEHDDISLQKTRGEAKGLYEKE</sequence>
<evidence type="ECO:0000256" key="3">
    <source>
        <dbReference type="ARBA" id="ARBA00022801"/>
    </source>
</evidence>
<dbReference type="PANTHER" id="PTHR30417">
    <property type="entry name" value="N-ACETYLMURAMOYL-L-ALANINE AMIDASE AMID"/>
    <property type="match status" value="1"/>
</dbReference>
<dbReference type="EMBL" id="BAAFHN010000031">
    <property type="protein sequence ID" value="GAB0173313.1"/>
    <property type="molecule type" value="Genomic_DNA"/>
</dbReference>
<evidence type="ECO:0000313" key="7">
    <source>
        <dbReference type="EMBL" id="GAB0173313.1"/>
    </source>
</evidence>